<feature type="transmembrane region" description="Helical" evidence="5">
    <location>
        <begin position="145"/>
        <end position="164"/>
    </location>
</feature>
<feature type="transmembrane region" description="Helical" evidence="5">
    <location>
        <begin position="40"/>
        <end position="60"/>
    </location>
</feature>
<accession>A0A8H7D994</accession>
<organism evidence="6 7">
    <name type="scientific">Mycena sanguinolenta</name>
    <dbReference type="NCBI Taxonomy" id="230812"/>
    <lineage>
        <taxon>Eukaryota</taxon>
        <taxon>Fungi</taxon>
        <taxon>Dikarya</taxon>
        <taxon>Basidiomycota</taxon>
        <taxon>Agaricomycotina</taxon>
        <taxon>Agaricomycetes</taxon>
        <taxon>Agaricomycetidae</taxon>
        <taxon>Agaricales</taxon>
        <taxon>Marasmiineae</taxon>
        <taxon>Mycenaceae</taxon>
        <taxon>Mycena</taxon>
    </lineage>
</organism>
<dbReference type="Proteomes" id="UP000623467">
    <property type="component" value="Unassembled WGS sequence"/>
</dbReference>
<dbReference type="Pfam" id="PF07690">
    <property type="entry name" value="MFS_1"/>
    <property type="match status" value="1"/>
</dbReference>
<dbReference type="InterPro" id="IPR036259">
    <property type="entry name" value="MFS_trans_sf"/>
</dbReference>
<dbReference type="PANTHER" id="PTHR23501">
    <property type="entry name" value="MAJOR FACILITATOR SUPERFAMILY"/>
    <property type="match status" value="1"/>
</dbReference>
<evidence type="ECO:0000256" key="4">
    <source>
        <dbReference type="ARBA" id="ARBA00023136"/>
    </source>
</evidence>
<reference evidence="6" key="1">
    <citation type="submission" date="2020-05" db="EMBL/GenBank/DDBJ databases">
        <title>Mycena genomes resolve the evolution of fungal bioluminescence.</title>
        <authorList>
            <person name="Tsai I.J."/>
        </authorList>
    </citation>
    <scope>NUCLEOTIDE SEQUENCE</scope>
    <source>
        <strain evidence="6">160909Yilan</strain>
    </source>
</reference>
<feature type="transmembrane region" description="Helical" evidence="5">
    <location>
        <begin position="266"/>
        <end position="286"/>
    </location>
</feature>
<keyword evidence="4 5" id="KW-0472">Membrane</keyword>
<dbReference type="GO" id="GO:0005886">
    <property type="term" value="C:plasma membrane"/>
    <property type="evidence" value="ECO:0007669"/>
    <property type="project" value="TreeGrafter"/>
</dbReference>
<dbReference type="FunFam" id="1.20.1250.20:FF:000196">
    <property type="entry name" value="MFS toxin efflux pump (AflT)"/>
    <property type="match status" value="1"/>
</dbReference>
<dbReference type="InterPro" id="IPR011701">
    <property type="entry name" value="MFS"/>
</dbReference>
<evidence type="ECO:0000256" key="2">
    <source>
        <dbReference type="ARBA" id="ARBA00022692"/>
    </source>
</evidence>
<evidence type="ECO:0000313" key="6">
    <source>
        <dbReference type="EMBL" id="KAF7364257.1"/>
    </source>
</evidence>
<dbReference type="PANTHER" id="PTHR23501:SF199">
    <property type="entry name" value="MFS EFFLUX TRANSPORTER INPD-RELATED"/>
    <property type="match status" value="1"/>
</dbReference>
<evidence type="ECO:0000256" key="3">
    <source>
        <dbReference type="ARBA" id="ARBA00022989"/>
    </source>
</evidence>
<sequence>MLAFFLASSFLFPPYAADFLLFLPGALVIVANTVPLNKRPLYTGMAGGMGGIGSVAGPILGGVITEKLSFRFCFYLSLPFGMITLALVIFLLKLPGTTATKLENTTFLKRLAYFDPFGTLVFIPAVVCLLLALQFGGSKYPWNSGFIIGLLIAFSVLISIFIRIQLWTQEKATVPPRILKRRSIWSSSLFAFSMGGAFIIVTFYLPIWFQVIRGVSAVRSGIDTLVRVLIIHRPAIDATQPVILSLVVGSVAAGVLITIVGYYAPFMVLSSIFTVVGTGMLAALTVTSNTVNWLPFEILCGFGVGLGMQQPMLAAQTVLDLKDVPIGTALVMFANTLGGALFVSIAQNVFTNRLVTGLIATVPDVSPSFVLSAGADSLKNSVAPEFLPGVLSAYNQALTTTFYVAMALGGVSVVGAFAVEWLSVKGKNTDMMLPA</sequence>
<dbReference type="EMBL" id="JACAZH010000007">
    <property type="protein sequence ID" value="KAF7364257.1"/>
    <property type="molecule type" value="Genomic_DNA"/>
</dbReference>
<feature type="transmembrane region" description="Helical" evidence="5">
    <location>
        <begin position="402"/>
        <end position="422"/>
    </location>
</feature>
<dbReference type="GO" id="GO:0022857">
    <property type="term" value="F:transmembrane transporter activity"/>
    <property type="evidence" value="ECO:0007669"/>
    <property type="project" value="InterPro"/>
</dbReference>
<feature type="transmembrane region" description="Helical" evidence="5">
    <location>
        <begin position="72"/>
        <end position="92"/>
    </location>
</feature>
<feature type="transmembrane region" description="Helical" evidence="5">
    <location>
        <begin position="112"/>
        <end position="133"/>
    </location>
</feature>
<feature type="transmembrane region" description="Helical" evidence="5">
    <location>
        <begin position="184"/>
        <end position="209"/>
    </location>
</feature>
<comment type="subcellular location">
    <subcellularLocation>
        <location evidence="1">Membrane</location>
        <topology evidence="1">Multi-pass membrane protein</topology>
    </subcellularLocation>
</comment>
<dbReference type="OrthoDB" id="10021397at2759"/>
<keyword evidence="7" id="KW-1185">Reference proteome</keyword>
<feature type="transmembrane region" description="Helical" evidence="5">
    <location>
        <begin position="242"/>
        <end position="260"/>
    </location>
</feature>
<evidence type="ECO:0000313" key="7">
    <source>
        <dbReference type="Proteomes" id="UP000623467"/>
    </source>
</evidence>
<comment type="caution">
    <text evidence="6">The sequence shown here is derived from an EMBL/GenBank/DDBJ whole genome shotgun (WGS) entry which is preliminary data.</text>
</comment>
<keyword evidence="2 5" id="KW-0812">Transmembrane</keyword>
<keyword evidence="3 5" id="KW-1133">Transmembrane helix</keyword>
<name>A0A8H7D994_9AGAR</name>
<gene>
    <name evidence="6" type="ORF">MSAN_01085500</name>
</gene>
<dbReference type="SUPFAM" id="SSF103473">
    <property type="entry name" value="MFS general substrate transporter"/>
    <property type="match status" value="1"/>
</dbReference>
<evidence type="ECO:0000256" key="1">
    <source>
        <dbReference type="ARBA" id="ARBA00004141"/>
    </source>
</evidence>
<dbReference type="AlphaFoldDB" id="A0A8H7D994"/>
<evidence type="ECO:0000256" key="5">
    <source>
        <dbReference type="SAM" id="Phobius"/>
    </source>
</evidence>
<feature type="transmembrane region" description="Helical" evidence="5">
    <location>
        <begin position="324"/>
        <end position="343"/>
    </location>
</feature>
<dbReference type="Gene3D" id="1.20.1250.20">
    <property type="entry name" value="MFS general substrate transporter like domains"/>
    <property type="match status" value="1"/>
</dbReference>
<protein>
    <submittedName>
        <fullName evidence="6">DHA14-like major facilitator</fullName>
    </submittedName>
</protein>
<proteinExistence type="predicted"/>